<evidence type="ECO:0000313" key="2">
    <source>
        <dbReference type="Proteomes" id="UP000263232"/>
    </source>
</evidence>
<proteinExistence type="predicted"/>
<name>A0A347WHU8_9LACT</name>
<dbReference type="KEGG" id="abae:CL176_00660"/>
<dbReference type="AlphaFoldDB" id="A0A347WHU8"/>
<gene>
    <name evidence="1" type="ORF">CL176_00660</name>
</gene>
<evidence type="ECO:0008006" key="3">
    <source>
        <dbReference type="Google" id="ProtNLM"/>
    </source>
</evidence>
<dbReference type="NCBIfam" id="NF038387">
    <property type="entry name" value="CBS_CbpA"/>
    <property type="match status" value="1"/>
</dbReference>
<evidence type="ECO:0000313" key="1">
    <source>
        <dbReference type="EMBL" id="AXY24655.1"/>
    </source>
</evidence>
<dbReference type="InterPro" id="IPR017036">
    <property type="entry name" value="Lmo0553-like"/>
</dbReference>
<dbReference type="CDD" id="cd02205">
    <property type="entry name" value="CBS_pair_SF"/>
    <property type="match status" value="1"/>
</dbReference>
<dbReference type="EMBL" id="CP023434">
    <property type="protein sequence ID" value="AXY24655.1"/>
    <property type="molecule type" value="Genomic_DNA"/>
</dbReference>
<dbReference type="OrthoDB" id="1706107at2"/>
<dbReference type="Gene3D" id="3.10.580.10">
    <property type="entry name" value="CBS-domain"/>
    <property type="match status" value="1"/>
</dbReference>
<dbReference type="PIRSF" id="PIRSF035040">
    <property type="entry name" value="UCP035040_CBS_Lmo0553"/>
    <property type="match status" value="1"/>
</dbReference>
<dbReference type="SUPFAM" id="SSF54631">
    <property type="entry name" value="CBS-domain pair"/>
    <property type="match status" value="1"/>
</dbReference>
<protein>
    <recommendedName>
        <fullName evidence="3">CBS domain-containing protein</fullName>
    </recommendedName>
</protein>
<dbReference type="Proteomes" id="UP000263232">
    <property type="component" value="Chromosome"/>
</dbReference>
<organism evidence="1 2">
    <name type="scientific">Suicoccus acidiformans</name>
    <dbReference type="NCBI Taxonomy" id="2036206"/>
    <lineage>
        <taxon>Bacteria</taxon>
        <taxon>Bacillati</taxon>
        <taxon>Bacillota</taxon>
        <taxon>Bacilli</taxon>
        <taxon>Lactobacillales</taxon>
        <taxon>Aerococcaceae</taxon>
        <taxon>Suicoccus</taxon>
    </lineage>
</organism>
<dbReference type="RefSeq" id="WP_118989579.1">
    <property type="nucleotide sequence ID" value="NZ_CP023434.1"/>
</dbReference>
<dbReference type="InterPro" id="IPR046342">
    <property type="entry name" value="CBS_dom_sf"/>
</dbReference>
<keyword evidence="2" id="KW-1185">Reference proteome</keyword>
<sequence length="210" mass="24749">MIEALLVPKQEIFYLDETANCQDAVRLLEEHSQRNVPVLDTSSNLYRGNIYRYHIYKHKFHHPDANLADLSVTHFLKNTTKTVHINETIYHLLFKIKDLPYIAVLDEGNAFMGVIYHDSMTHFMQQASNIQDTGYILAIKSDDYATDVIKISRIIRRYCDILAVNTLAENDYWEQPAVLFSLPSYLELPQINRMKELLNRRRYTYEIYEI</sequence>
<reference evidence="1 2" key="1">
    <citation type="submission" date="2017-09" db="EMBL/GenBank/DDBJ databases">
        <title>Complete genome sequence of Oxytococcus suis strain ZY16052.</title>
        <authorList>
            <person name="Li F."/>
        </authorList>
    </citation>
    <scope>NUCLEOTIDE SEQUENCE [LARGE SCALE GENOMIC DNA]</scope>
    <source>
        <strain evidence="1 2">ZY16052</strain>
    </source>
</reference>
<accession>A0A347WHU8</accession>